<comment type="caution">
    <text evidence="3">The sequence shown here is derived from an EMBL/GenBank/DDBJ whole genome shotgun (WGS) entry which is preliminary data.</text>
</comment>
<dbReference type="Gene3D" id="2.70.70.10">
    <property type="entry name" value="Glucose Permease (Domain IIA)"/>
    <property type="match status" value="1"/>
</dbReference>
<evidence type="ECO:0000313" key="3">
    <source>
        <dbReference type="EMBL" id="RNB51810.1"/>
    </source>
</evidence>
<dbReference type="GO" id="GO:0004222">
    <property type="term" value="F:metalloendopeptidase activity"/>
    <property type="evidence" value="ECO:0007669"/>
    <property type="project" value="TreeGrafter"/>
</dbReference>
<dbReference type="InterPro" id="IPR016047">
    <property type="entry name" value="M23ase_b-sheet_dom"/>
</dbReference>
<dbReference type="InterPro" id="IPR050570">
    <property type="entry name" value="Cell_wall_metabolism_enzyme"/>
</dbReference>
<evidence type="ECO:0000256" key="1">
    <source>
        <dbReference type="SAM" id="MobiDB-lite"/>
    </source>
</evidence>
<proteinExistence type="predicted"/>
<sequence length="224" mass="23524">MSADPTGSAAIVLELPFRGRWMARNSPARRVPSHGTHLLGTTYAIDFIPVDAAGRSAPRTWRAFVATERPDFFHGFGAPILAPAHGTVVLAHDGESDHEARRSQFALVAYALSQATRVRAGAAAIAGNHVVIALASDGPYVLLAHLRAGSVRVRAGDEVRVGAEIGRCGNSGNSTQPHVHVQVTDSVDWARARGLPMSFRRPGVASGADASGWVPGESEIVDAG</sequence>
<evidence type="ECO:0000259" key="2">
    <source>
        <dbReference type="Pfam" id="PF01551"/>
    </source>
</evidence>
<dbReference type="PANTHER" id="PTHR21666:SF270">
    <property type="entry name" value="MUREIN HYDROLASE ACTIVATOR ENVC"/>
    <property type="match status" value="1"/>
</dbReference>
<evidence type="ECO:0000313" key="4">
    <source>
        <dbReference type="Proteomes" id="UP000275048"/>
    </source>
</evidence>
<reference evidence="3 4" key="1">
    <citation type="submission" date="2018-10" db="EMBL/GenBank/DDBJ databases">
        <title>Isolation, diversity and antibacterial activity of antinobacteria from the wheat rhizosphere soil.</title>
        <authorList>
            <person name="Sun T."/>
        </authorList>
    </citation>
    <scope>NUCLEOTIDE SEQUENCE [LARGE SCALE GENOMIC DNA]</scope>
    <source>
        <strain evidence="3 4">SJ-23</strain>
    </source>
</reference>
<dbReference type="AlphaFoldDB" id="A0A3M8AKR3"/>
<feature type="domain" description="M23ase beta-sheet core" evidence="2">
    <location>
        <begin position="72"/>
        <end position="184"/>
    </location>
</feature>
<organism evidence="3 4">
    <name type="scientific">Agromyces tardus</name>
    <dbReference type="NCBI Taxonomy" id="2583849"/>
    <lineage>
        <taxon>Bacteria</taxon>
        <taxon>Bacillati</taxon>
        <taxon>Actinomycetota</taxon>
        <taxon>Actinomycetes</taxon>
        <taxon>Micrococcales</taxon>
        <taxon>Microbacteriaceae</taxon>
        <taxon>Agromyces</taxon>
    </lineage>
</organism>
<keyword evidence="4" id="KW-1185">Reference proteome</keyword>
<dbReference type="PANTHER" id="PTHR21666">
    <property type="entry name" value="PEPTIDASE-RELATED"/>
    <property type="match status" value="1"/>
</dbReference>
<dbReference type="OrthoDB" id="9809488at2"/>
<dbReference type="InterPro" id="IPR011055">
    <property type="entry name" value="Dup_hybrid_motif"/>
</dbReference>
<feature type="region of interest" description="Disordered" evidence="1">
    <location>
        <begin position="205"/>
        <end position="224"/>
    </location>
</feature>
<accession>A0A3M8AKR3</accession>
<gene>
    <name evidence="3" type="ORF">EDM22_02325</name>
</gene>
<protein>
    <submittedName>
        <fullName evidence="3">M23 family metallopeptidase</fullName>
    </submittedName>
</protein>
<dbReference type="CDD" id="cd12797">
    <property type="entry name" value="M23_peptidase"/>
    <property type="match status" value="1"/>
</dbReference>
<dbReference type="Pfam" id="PF01551">
    <property type="entry name" value="Peptidase_M23"/>
    <property type="match status" value="1"/>
</dbReference>
<dbReference type="SUPFAM" id="SSF51261">
    <property type="entry name" value="Duplicated hybrid motif"/>
    <property type="match status" value="1"/>
</dbReference>
<name>A0A3M8AKR3_9MICO</name>
<dbReference type="Proteomes" id="UP000275048">
    <property type="component" value="Unassembled WGS sequence"/>
</dbReference>
<dbReference type="EMBL" id="RHHB01000002">
    <property type="protein sequence ID" value="RNB51810.1"/>
    <property type="molecule type" value="Genomic_DNA"/>
</dbReference>